<evidence type="ECO:0000313" key="12">
    <source>
        <dbReference type="EMBL" id="AIS32546.1"/>
    </source>
</evidence>
<evidence type="ECO:0000256" key="1">
    <source>
        <dbReference type="ARBA" id="ARBA00004496"/>
    </source>
</evidence>
<evidence type="ECO:0000256" key="4">
    <source>
        <dbReference type="ARBA" id="ARBA00022801"/>
    </source>
</evidence>
<dbReference type="InterPro" id="IPR011807">
    <property type="entry name" value="Rrp41"/>
</dbReference>
<dbReference type="InterPro" id="IPR001247">
    <property type="entry name" value="ExoRNase_PH_dom1"/>
</dbReference>
<evidence type="ECO:0000313" key="14">
    <source>
        <dbReference type="EMBL" id="CEL24265.1"/>
    </source>
</evidence>
<protein>
    <recommendedName>
        <fullName evidence="9">Exosome complex component Rrp41</fullName>
        <ecNumber evidence="9">3.1.13.-</ecNumber>
    </recommendedName>
</protein>
<name>A0A090I5G4_METFO</name>
<keyword evidence="5 9" id="KW-0271">Exosome</keyword>
<keyword evidence="6 9" id="KW-0269">Exonuclease</keyword>
<reference evidence="12" key="1">
    <citation type="submission" date="2013-12" db="EMBL/GenBank/DDBJ databases">
        <title>The complete genome sequence of Methanobacterium sp. BRM9.</title>
        <authorList>
            <consortium name="Pastoral Greenhouse Gas Research Consortium"/>
            <person name="Kelly W.J."/>
            <person name="Leahy S.C."/>
            <person name="Perry R."/>
            <person name="Li D."/>
            <person name="Altermann E."/>
            <person name="Lambie S.C."/>
            <person name="Attwood G.T."/>
        </authorList>
    </citation>
    <scope>NUCLEOTIDE SEQUENCE [LARGE SCALE GENOMIC DNA]</scope>
    <source>
        <strain evidence="12">BRM9</strain>
    </source>
</reference>
<dbReference type="EC" id="3.1.13.-" evidence="9"/>
<dbReference type="AlphaFoldDB" id="A0A090I5G4"/>
<dbReference type="Gene3D" id="3.30.230.70">
    <property type="entry name" value="GHMP Kinase, N-terminal domain"/>
    <property type="match status" value="1"/>
</dbReference>
<comment type="function">
    <text evidence="9">Catalytic component of the exosome, which is a complex involved in RNA degradation. Has 3'-&gt;5' exoribonuclease activity. Can also synthesize heteropolymeric RNA-tails.</text>
</comment>
<gene>
    <name evidence="9" type="primary">rrp41</name>
    <name evidence="12" type="ORF">BRM9_1736</name>
    <name evidence="13" type="ORF">DSM1535_2375</name>
    <name evidence="14" type="ORF">MB9_0621</name>
</gene>
<dbReference type="InterPro" id="IPR036345">
    <property type="entry name" value="ExoRNase_PH_dom2_sf"/>
</dbReference>
<dbReference type="SUPFAM" id="SSF54211">
    <property type="entry name" value="Ribosomal protein S5 domain 2-like"/>
    <property type="match status" value="1"/>
</dbReference>
<evidence type="ECO:0000256" key="6">
    <source>
        <dbReference type="ARBA" id="ARBA00022839"/>
    </source>
</evidence>
<dbReference type="Pfam" id="PF03725">
    <property type="entry name" value="RNase_PH_C"/>
    <property type="match status" value="1"/>
</dbReference>
<feature type="domain" description="Exoribonuclease phosphorolytic" evidence="11">
    <location>
        <begin position="166"/>
        <end position="231"/>
    </location>
</feature>
<evidence type="ECO:0000256" key="9">
    <source>
        <dbReference type="HAMAP-Rule" id="MF_00591"/>
    </source>
</evidence>
<evidence type="ECO:0000313" key="13">
    <source>
        <dbReference type="EMBL" id="CEA14792.1"/>
    </source>
</evidence>
<dbReference type="KEGG" id="mfi:DSM1535_2375"/>
<dbReference type="NCBIfam" id="TIGR02065">
    <property type="entry name" value="ECX1"/>
    <property type="match status" value="1"/>
</dbReference>
<feature type="domain" description="Exoribonuclease phosphorolytic" evidence="10">
    <location>
        <begin position="34"/>
        <end position="163"/>
    </location>
</feature>
<dbReference type="Proteomes" id="UP000062768">
    <property type="component" value="Chromosome I"/>
</dbReference>
<evidence type="ECO:0000256" key="8">
    <source>
        <dbReference type="ARBA" id="ARBA00062149"/>
    </source>
</evidence>
<dbReference type="GO" id="GO:0003723">
    <property type="term" value="F:RNA binding"/>
    <property type="evidence" value="ECO:0007669"/>
    <property type="project" value="TreeGrafter"/>
</dbReference>
<evidence type="ECO:0000256" key="7">
    <source>
        <dbReference type="ARBA" id="ARBA00058924"/>
    </source>
</evidence>
<accession>A0A090I5G4</accession>
<evidence type="ECO:0000256" key="5">
    <source>
        <dbReference type="ARBA" id="ARBA00022835"/>
    </source>
</evidence>
<dbReference type="PATRIC" id="fig|2162.10.peg.647"/>
<dbReference type="GO" id="GO:0000956">
    <property type="term" value="P:nuclear-transcribed mRNA catabolic process"/>
    <property type="evidence" value="ECO:0007669"/>
    <property type="project" value="UniProtKB-ARBA"/>
</dbReference>
<dbReference type="HAMAP" id="MF_00591">
    <property type="entry name" value="Exosome_Rrp41"/>
    <property type="match status" value="1"/>
</dbReference>
<comment type="function">
    <text evidence="7">Catalytic component of the exosome, which is a complex involved in RNA degradation. Has 3'-&gt;5' exoribonuclease activity. Can also synthesize heteromeric RNA-tails.</text>
</comment>
<dbReference type="FunFam" id="3.30.230.70:FF:000004">
    <property type="entry name" value="Exosome complex component Rrp41"/>
    <property type="match status" value="1"/>
</dbReference>
<dbReference type="PANTHER" id="PTHR11953">
    <property type="entry name" value="EXOSOME COMPLEX COMPONENT"/>
    <property type="match status" value="1"/>
</dbReference>
<dbReference type="EMBL" id="LN515531">
    <property type="protein sequence ID" value="CEA14792.1"/>
    <property type="molecule type" value="Genomic_DNA"/>
</dbReference>
<dbReference type="InterPro" id="IPR027408">
    <property type="entry name" value="PNPase/RNase_PH_dom_sf"/>
</dbReference>
<dbReference type="GO" id="GO:0000175">
    <property type="term" value="F:3'-5'-RNA exonuclease activity"/>
    <property type="evidence" value="ECO:0007669"/>
    <property type="project" value="UniProtKB-UniRule"/>
</dbReference>
<dbReference type="GO" id="GO:0010467">
    <property type="term" value="P:gene expression"/>
    <property type="evidence" value="ECO:0007669"/>
    <property type="project" value="UniProtKB-ARBA"/>
</dbReference>
<evidence type="ECO:0000256" key="3">
    <source>
        <dbReference type="ARBA" id="ARBA00022722"/>
    </source>
</evidence>
<dbReference type="CDD" id="cd11366">
    <property type="entry name" value="RNase_PH_archRRP41"/>
    <property type="match status" value="1"/>
</dbReference>
<keyword evidence="3 9" id="KW-0540">Nuclease</keyword>
<dbReference type="InterPro" id="IPR015847">
    <property type="entry name" value="ExoRNase_PH_dom2"/>
</dbReference>
<dbReference type="GO" id="GO:0016075">
    <property type="term" value="P:rRNA catabolic process"/>
    <property type="evidence" value="ECO:0007669"/>
    <property type="project" value="TreeGrafter"/>
</dbReference>
<comment type="similarity">
    <text evidence="9">Belongs to the RNase PH family. Rrp41 subfamily.</text>
</comment>
<reference evidence="13" key="2">
    <citation type="submission" date="2014-08" db="EMBL/GenBank/DDBJ databases">
        <authorList>
            <person name="Wibberg D."/>
        </authorList>
    </citation>
    <scope>NUCLEOTIDE SEQUENCE</scope>
</reference>
<dbReference type="InterPro" id="IPR020568">
    <property type="entry name" value="Ribosomal_Su5_D2-typ_SF"/>
</dbReference>
<dbReference type="Proteomes" id="UP000029661">
    <property type="component" value="Chromosome"/>
</dbReference>
<dbReference type="EMBL" id="CP006933">
    <property type="protein sequence ID" value="AIS32546.1"/>
    <property type="molecule type" value="Genomic_DNA"/>
</dbReference>
<keyword evidence="2 9" id="KW-0963">Cytoplasm</keyword>
<keyword evidence="4 9" id="KW-0378">Hydrolase</keyword>
<evidence type="ECO:0000259" key="10">
    <source>
        <dbReference type="Pfam" id="PF01138"/>
    </source>
</evidence>
<dbReference type="Pfam" id="PF01138">
    <property type="entry name" value="RNase_PH"/>
    <property type="match status" value="1"/>
</dbReference>
<dbReference type="EMBL" id="LN734822">
    <property type="protein sequence ID" value="CEL24265.1"/>
    <property type="molecule type" value="Genomic_DNA"/>
</dbReference>
<dbReference type="InterPro" id="IPR050080">
    <property type="entry name" value="RNase_PH"/>
</dbReference>
<proteinExistence type="inferred from homology"/>
<evidence type="ECO:0000313" key="15">
    <source>
        <dbReference type="Proteomes" id="UP000062768"/>
    </source>
</evidence>
<reference evidence="14" key="3">
    <citation type="submission" date="2014-09" db="EMBL/GenBank/DDBJ databases">
        <authorList>
            <person name="Bishop-Lilly K.A."/>
            <person name="Broomall S.M."/>
            <person name="Chain P.S."/>
            <person name="Chertkov O."/>
            <person name="Coyne S.R."/>
            <person name="Daligault H.E."/>
            <person name="Davenport K.W."/>
            <person name="Erkkila T."/>
            <person name="Frey K.G."/>
            <person name="Gibbons H.S."/>
            <person name="Gu W."/>
            <person name="Jaissle J."/>
            <person name="Johnson S.L."/>
            <person name="Koroleva G.I."/>
            <person name="Ladner J.T."/>
            <person name="Lo C.-C."/>
            <person name="Minogue T.D."/>
            <person name="Munk C."/>
            <person name="Palacios G.F."/>
            <person name="Redden C.L."/>
            <person name="Rosenzweig C.N."/>
            <person name="Scholz M.B."/>
            <person name="Teshima H."/>
            <person name="Xu Y."/>
        </authorList>
    </citation>
    <scope>NUCLEOTIDE SEQUENCE</scope>
    <source>
        <strain evidence="14">Mb9</strain>
    </source>
</reference>
<keyword evidence="15" id="KW-1185">Reference proteome</keyword>
<dbReference type="GO" id="GO:0000177">
    <property type="term" value="C:cytoplasmic exosome (RNase complex)"/>
    <property type="evidence" value="ECO:0007669"/>
    <property type="project" value="TreeGrafter"/>
</dbReference>
<dbReference type="STRING" id="2162.BRM9_1736"/>
<sequence>MIIILTSKSIGDSNKGSLVASDTKKRPDGRAFDELRPLKIEAGVLERADGSAYVEIGDNKVLAAVYGPRELHVRRLLKPNMAILRCRYNMAPFSVEDRKRPGPDRRSVEISKITAEALNPAVFLEKFPRSTIDIFIEVLQAEGGTRCAGITAASVALADAGIPMRDMVAACAAGKADGQVVMDLSEWEDKEGEADLPIAMMPRTGDITLLQMDGHLTSDEFEQALDLAIEGCKIISEAQKEAIKNRYGGD</sequence>
<dbReference type="PANTHER" id="PTHR11953:SF0">
    <property type="entry name" value="EXOSOME COMPLEX COMPONENT RRP41"/>
    <property type="match status" value="1"/>
</dbReference>
<comment type="subunit">
    <text evidence="8 9">Component of the archaeal exosome complex. Forms a hexameric ring-like arrangement composed of 3 Rrp41-Rrp42 heterodimers. The hexameric ring associates with a trimer of Rrp4 and/or Csl4 subunits.</text>
</comment>
<dbReference type="SUPFAM" id="SSF55666">
    <property type="entry name" value="Ribonuclease PH domain 2-like"/>
    <property type="match status" value="1"/>
</dbReference>
<comment type="subcellular location">
    <subcellularLocation>
        <location evidence="1 9">Cytoplasm</location>
    </subcellularLocation>
</comment>
<organism evidence="13">
    <name type="scientific">Methanobacterium formicicum</name>
    <dbReference type="NCBI Taxonomy" id="2162"/>
    <lineage>
        <taxon>Archaea</taxon>
        <taxon>Methanobacteriati</taxon>
        <taxon>Methanobacteriota</taxon>
        <taxon>Methanomada group</taxon>
        <taxon>Methanobacteria</taxon>
        <taxon>Methanobacteriales</taxon>
        <taxon>Methanobacteriaceae</taxon>
        <taxon>Methanobacterium</taxon>
    </lineage>
</organism>
<dbReference type="KEGG" id="mfc:BRM9_1736"/>
<evidence type="ECO:0000259" key="11">
    <source>
        <dbReference type="Pfam" id="PF03725"/>
    </source>
</evidence>
<evidence type="ECO:0000256" key="2">
    <source>
        <dbReference type="ARBA" id="ARBA00022490"/>
    </source>
</evidence>